<keyword evidence="2" id="KW-1185">Reference proteome</keyword>
<dbReference type="Pfam" id="PF07278">
    <property type="entry name" value="DUF1441"/>
    <property type="match status" value="1"/>
</dbReference>
<protein>
    <submittedName>
        <fullName evidence="1">DUF1441 family protein</fullName>
    </submittedName>
</protein>
<comment type="caution">
    <text evidence="1">The sequence shown here is derived from an EMBL/GenBank/DDBJ whole genome shotgun (WGS) entry which is preliminary data.</text>
</comment>
<reference evidence="2" key="1">
    <citation type="journal article" date="2019" name="Int. J. Syst. Evol. Microbiol.">
        <title>The Global Catalogue of Microorganisms (GCM) 10K type strain sequencing project: providing services to taxonomists for standard genome sequencing and annotation.</title>
        <authorList>
            <consortium name="The Broad Institute Genomics Platform"/>
            <consortium name="The Broad Institute Genome Sequencing Center for Infectious Disease"/>
            <person name="Wu L."/>
            <person name="Ma J."/>
        </authorList>
    </citation>
    <scope>NUCLEOTIDE SEQUENCE [LARGE SCALE GENOMIC DNA]</scope>
    <source>
        <strain evidence="2">KCTC 12847</strain>
    </source>
</reference>
<organism evidence="1 2">
    <name type="scientific">Modicisalibacter luteus</name>
    <dbReference type="NCBI Taxonomy" id="453962"/>
    <lineage>
        <taxon>Bacteria</taxon>
        <taxon>Pseudomonadati</taxon>
        <taxon>Pseudomonadota</taxon>
        <taxon>Gammaproteobacteria</taxon>
        <taxon>Oceanospirillales</taxon>
        <taxon>Halomonadaceae</taxon>
        <taxon>Modicisalibacter</taxon>
    </lineage>
</organism>
<evidence type="ECO:0000313" key="2">
    <source>
        <dbReference type="Proteomes" id="UP001595640"/>
    </source>
</evidence>
<accession>A0ABV7M3T3</accession>
<dbReference type="Proteomes" id="UP001595640">
    <property type="component" value="Unassembled WGS sequence"/>
</dbReference>
<proteinExistence type="predicted"/>
<dbReference type="RefSeq" id="WP_019020583.1">
    <property type="nucleotide sequence ID" value="NZ_BMXD01000001.1"/>
</dbReference>
<sequence length="166" mass="18692">MGEVIDRQDAYIWSISRIAEAFRMDRRTVTKRLQDAGVTPAGKKRGNPVYSLADAGPALYQERGEVGGGLDLDQFPDMRKAWYQSENERLKYEKEIRRLIPDDEFARELSTLAKTVAAGLDSLPDMLERDAGLSPEALERVQATIDTLREQMYQAAVTDAEGDDHE</sequence>
<evidence type="ECO:0000313" key="1">
    <source>
        <dbReference type="EMBL" id="MFC3293246.1"/>
    </source>
</evidence>
<dbReference type="EMBL" id="JBHRUH010000031">
    <property type="protein sequence ID" value="MFC3293246.1"/>
    <property type="molecule type" value="Genomic_DNA"/>
</dbReference>
<name>A0ABV7M3T3_9GAMM</name>
<dbReference type="InterPro" id="IPR009901">
    <property type="entry name" value="Phage_VT1-Sakai_H0025"/>
</dbReference>
<gene>
    <name evidence="1" type="ORF">ACFOEI_14410</name>
</gene>